<organism evidence="2">
    <name type="scientific">Myoviridae sp. ctWXg38</name>
    <dbReference type="NCBI Taxonomy" id="2825119"/>
    <lineage>
        <taxon>Viruses</taxon>
        <taxon>Duplodnaviria</taxon>
        <taxon>Heunggongvirae</taxon>
        <taxon>Uroviricota</taxon>
        <taxon>Caudoviricetes</taxon>
    </lineage>
</organism>
<dbReference type="InterPro" id="IPR011044">
    <property type="entry name" value="Quino_amine_DH_bsu"/>
</dbReference>
<dbReference type="InterPro" id="IPR043765">
    <property type="entry name" value="DUF5711"/>
</dbReference>
<keyword evidence="1" id="KW-0472">Membrane</keyword>
<dbReference type="InterPro" id="IPR015943">
    <property type="entry name" value="WD40/YVTN_repeat-like_dom_sf"/>
</dbReference>
<dbReference type="Gene3D" id="2.130.10.10">
    <property type="entry name" value="YVTN repeat-like/Quinoprotein amine dehydrogenase"/>
    <property type="match status" value="1"/>
</dbReference>
<dbReference type="EMBL" id="BK015455">
    <property type="protein sequence ID" value="DAE07766.1"/>
    <property type="molecule type" value="Genomic_DNA"/>
</dbReference>
<feature type="transmembrane region" description="Helical" evidence="1">
    <location>
        <begin position="21"/>
        <end position="42"/>
    </location>
</feature>
<keyword evidence="1" id="KW-1133">Transmembrane helix</keyword>
<evidence type="ECO:0000313" key="2">
    <source>
        <dbReference type="EMBL" id="DAE07766.1"/>
    </source>
</evidence>
<reference evidence="2" key="1">
    <citation type="journal article" date="2021" name="Proc. Natl. Acad. Sci. U.S.A.">
        <title>A Catalog of Tens of Thousands of Viruses from Human Metagenomes Reveals Hidden Associations with Chronic Diseases.</title>
        <authorList>
            <person name="Tisza M.J."/>
            <person name="Buck C.B."/>
        </authorList>
    </citation>
    <scope>NUCLEOTIDE SEQUENCE</scope>
    <source>
        <strain evidence="2">CtWXg38</strain>
    </source>
</reference>
<accession>A0A8S5PL24</accession>
<protein>
    <submittedName>
        <fullName evidence="2">Spliceosome protein</fullName>
    </submittedName>
</protein>
<sequence>MASSQREAERAERKKSKSRKRWRIAWAIVGVVVAALLIMRIAETDFSSLSAKKNNSESVSEKNKYPYELSSGGDLSFGTVGSGLYVLDDSSFTVLDTSNASLLQTFNHGYSNPIVETAGSYSLLYDQGGTAYRLDTEKKNVYSDKSDNQLLCAGASESGSVVLCTTSDSAKSNVSVYNKSLKKKMSYAVANGYVIAAAIDAKGTRVAFAAVNSENAKLKTVVYTMNIGDTEPRARFEYYSSPVLDLRFSSSDLFVVGSDFVSVVRGLKTETKIFEQGSAFTASYDYDSSDNLIYAYSEYSGSAENKIAVIKHNGNVKTVATVDSAVKDISGSSSYISVLTADSVITYKISDSSVKQTYKADDSYTSIKQVSSKVFAKRQTLVELISENRE</sequence>
<dbReference type="Pfam" id="PF18975">
    <property type="entry name" value="DUF5711"/>
    <property type="match status" value="1"/>
</dbReference>
<proteinExistence type="predicted"/>
<name>A0A8S5PL24_9CAUD</name>
<dbReference type="SUPFAM" id="SSF50969">
    <property type="entry name" value="YVTN repeat-like/Quinoprotein amine dehydrogenase"/>
    <property type="match status" value="1"/>
</dbReference>
<evidence type="ECO:0000256" key="1">
    <source>
        <dbReference type="SAM" id="Phobius"/>
    </source>
</evidence>
<keyword evidence="1" id="KW-0812">Transmembrane</keyword>